<reference evidence="1 2" key="1">
    <citation type="submission" date="2019-12" db="EMBL/GenBank/DDBJ databases">
        <title>The draft genomic sequence of strain Chitinophaga oryziterrae JCM 16595.</title>
        <authorList>
            <person name="Zhang X."/>
        </authorList>
    </citation>
    <scope>NUCLEOTIDE SEQUENCE [LARGE SCALE GENOMIC DNA]</scope>
    <source>
        <strain evidence="1 2">JCM 16595</strain>
    </source>
</reference>
<dbReference type="EMBL" id="WRXO01000001">
    <property type="protein sequence ID" value="MVT40372.1"/>
    <property type="molecule type" value="Genomic_DNA"/>
</dbReference>
<evidence type="ECO:0000313" key="2">
    <source>
        <dbReference type="Proteomes" id="UP000468388"/>
    </source>
</evidence>
<protein>
    <submittedName>
        <fullName evidence="1">Uncharacterized protein</fullName>
    </submittedName>
</protein>
<name>A0A6N8J8C5_9BACT</name>
<dbReference type="RefSeq" id="WP_157299005.1">
    <property type="nucleotide sequence ID" value="NZ_BAAAZB010000005.1"/>
</dbReference>
<gene>
    <name evidence="1" type="ORF">GO495_07245</name>
</gene>
<evidence type="ECO:0000313" key="1">
    <source>
        <dbReference type="EMBL" id="MVT40372.1"/>
    </source>
</evidence>
<dbReference type="Proteomes" id="UP000468388">
    <property type="component" value="Unassembled WGS sequence"/>
</dbReference>
<organism evidence="1 2">
    <name type="scientific">Chitinophaga oryziterrae</name>
    <dbReference type="NCBI Taxonomy" id="1031224"/>
    <lineage>
        <taxon>Bacteria</taxon>
        <taxon>Pseudomonadati</taxon>
        <taxon>Bacteroidota</taxon>
        <taxon>Chitinophagia</taxon>
        <taxon>Chitinophagales</taxon>
        <taxon>Chitinophagaceae</taxon>
        <taxon>Chitinophaga</taxon>
    </lineage>
</organism>
<dbReference type="AlphaFoldDB" id="A0A6N8J8C5"/>
<comment type="caution">
    <text evidence="1">The sequence shown here is derived from an EMBL/GenBank/DDBJ whole genome shotgun (WGS) entry which is preliminary data.</text>
</comment>
<keyword evidence="2" id="KW-1185">Reference proteome</keyword>
<proteinExistence type="predicted"/>
<sequence>MYKAEYYMPKVIDEEMHDYFMQLNDAEEKSVVLMLKTFIKSRQAAIENINILEYNNELADAEAEFEKGNYITHEQLLKTILSFL</sequence>
<accession>A0A6N8J8C5</accession>
<dbReference type="OrthoDB" id="964703at2"/>